<dbReference type="InterPro" id="IPR011478">
    <property type="entry name" value="DUF1585"/>
</dbReference>
<feature type="domain" description="DUF1595" evidence="8">
    <location>
        <begin position="407"/>
        <end position="467"/>
    </location>
</feature>
<feature type="region of interest" description="Disordered" evidence="1">
    <location>
        <begin position="1"/>
        <end position="34"/>
    </location>
</feature>
<dbReference type="InterPro" id="IPR011429">
    <property type="entry name" value="Cyt_c_Planctomycete-type"/>
</dbReference>
<evidence type="ECO:0008006" key="12">
    <source>
        <dbReference type="Google" id="ProtNLM"/>
    </source>
</evidence>
<dbReference type="InterPro" id="IPR013039">
    <property type="entry name" value="DUF1588"/>
</dbReference>
<evidence type="ECO:0000313" key="11">
    <source>
        <dbReference type="Proteomes" id="UP000315724"/>
    </source>
</evidence>
<evidence type="ECO:0000313" key="10">
    <source>
        <dbReference type="EMBL" id="QDT32698.1"/>
    </source>
</evidence>
<protein>
    <recommendedName>
        <fullName evidence="12">Cytochrome c domain-containing protein</fullName>
    </recommendedName>
</protein>
<dbReference type="Pfam" id="PF07635">
    <property type="entry name" value="PSCyt1"/>
    <property type="match status" value="1"/>
</dbReference>
<dbReference type="EMBL" id="CP036267">
    <property type="protein sequence ID" value="QDT32698.1"/>
    <property type="molecule type" value="Genomic_DNA"/>
</dbReference>
<organism evidence="10 11">
    <name type="scientific">Thalassoglobus polymorphus</name>
    <dbReference type="NCBI Taxonomy" id="2527994"/>
    <lineage>
        <taxon>Bacteria</taxon>
        <taxon>Pseudomonadati</taxon>
        <taxon>Planctomycetota</taxon>
        <taxon>Planctomycetia</taxon>
        <taxon>Planctomycetales</taxon>
        <taxon>Planctomycetaceae</taxon>
        <taxon>Thalassoglobus</taxon>
    </lineage>
</organism>
<evidence type="ECO:0000259" key="5">
    <source>
        <dbReference type="Pfam" id="PF07627"/>
    </source>
</evidence>
<dbReference type="InterPro" id="IPR031768">
    <property type="entry name" value="CBM60_xylan-bd"/>
</dbReference>
<evidence type="ECO:0000256" key="2">
    <source>
        <dbReference type="SAM" id="Phobius"/>
    </source>
</evidence>
<feature type="domain" description="Cytochrome C Planctomycete-type" evidence="7">
    <location>
        <begin position="96"/>
        <end position="143"/>
    </location>
</feature>
<feature type="domain" description="DUF1585" evidence="3">
    <location>
        <begin position="738"/>
        <end position="810"/>
    </location>
</feature>
<feature type="domain" description="DUF1588" evidence="5">
    <location>
        <begin position="626"/>
        <end position="725"/>
    </location>
</feature>
<feature type="domain" description="DUF1587" evidence="4">
    <location>
        <begin position="180"/>
        <end position="243"/>
    </location>
</feature>
<dbReference type="KEGG" id="tpol:Mal48_19450"/>
<dbReference type="Pfam" id="PF07626">
    <property type="entry name" value="PSD3"/>
    <property type="match status" value="1"/>
</dbReference>
<evidence type="ECO:0000259" key="9">
    <source>
        <dbReference type="Pfam" id="PF16841"/>
    </source>
</evidence>
<evidence type="ECO:0000259" key="3">
    <source>
        <dbReference type="Pfam" id="PF07624"/>
    </source>
</evidence>
<proteinExistence type="predicted"/>
<feature type="domain" description="Carbohydrate binding module xylan-binding" evidence="9">
    <location>
        <begin position="297"/>
        <end position="379"/>
    </location>
</feature>
<evidence type="ECO:0000259" key="4">
    <source>
        <dbReference type="Pfam" id="PF07626"/>
    </source>
</evidence>
<dbReference type="InterPro" id="IPR013036">
    <property type="entry name" value="DUF1587"/>
</dbReference>
<dbReference type="AlphaFoldDB" id="A0A517QM31"/>
<dbReference type="Proteomes" id="UP000315724">
    <property type="component" value="Chromosome"/>
</dbReference>
<dbReference type="Pfam" id="PF07624">
    <property type="entry name" value="PSD2"/>
    <property type="match status" value="1"/>
</dbReference>
<keyword evidence="11" id="KW-1185">Reference proteome</keyword>
<feature type="domain" description="DUF1592" evidence="6">
    <location>
        <begin position="479"/>
        <end position="608"/>
    </location>
</feature>
<evidence type="ECO:0000259" key="7">
    <source>
        <dbReference type="Pfam" id="PF07635"/>
    </source>
</evidence>
<dbReference type="InterPro" id="IPR013042">
    <property type="entry name" value="DUF1592"/>
</dbReference>
<dbReference type="Pfam" id="PF07631">
    <property type="entry name" value="PSD4"/>
    <property type="match status" value="1"/>
</dbReference>
<dbReference type="Pfam" id="PF16841">
    <property type="entry name" value="CBM60"/>
    <property type="match status" value="1"/>
</dbReference>
<dbReference type="InterPro" id="IPR013043">
    <property type="entry name" value="DUF1595"/>
</dbReference>
<feature type="compositionally biased region" description="Basic residues" evidence="1">
    <location>
        <begin position="22"/>
        <end position="34"/>
    </location>
</feature>
<dbReference type="Pfam" id="PF07627">
    <property type="entry name" value="PSCyt3"/>
    <property type="match status" value="1"/>
</dbReference>
<dbReference type="Pfam" id="PF07637">
    <property type="entry name" value="PSD5"/>
    <property type="match status" value="1"/>
</dbReference>
<name>A0A517QM31_9PLAN</name>
<feature type="transmembrane region" description="Helical" evidence="2">
    <location>
        <begin position="35"/>
        <end position="58"/>
    </location>
</feature>
<keyword evidence="2" id="KW-0812">Transmembrane</keyword>
<evidence type="ECO:0000259" key="6">
    <source>
        <dbReference type="Pfam" id="PF07631"/>
    </source>
</evidence>
<keyword evidence="2" id="KW-0472">Membrane</keyword>
<sequence>MPARKRPGKKQTASSRPTPVRKQNRGKRKRRQKRSVYPVVAASCVGIVFLLGFFTFWFRSDHGDSDRGTIVAADQLNPLAEIDFDKEIKPFFQKYCLDCHSEDFQEGDFSFDRYPDGDSIKRDREIWTKVQQLVRLGAMPPADSDQPSKDENQKIIDWIDYQLFFIDCSVPHDPGRVTARRLNRTEYNNTVRDLLNVDFRPADDFPSDDVGYGFDNIGDVLSVPPLLIEKYLTAAEQVAEKAIITQHPKYFSKRAFGKELKEEGAVSSRGDGSKAIVSRGRVYHQFNLPENGTYRLIIKASADQAGDELAKMELKLDERVLKVQEIQGHKEENLVELEFEGSAGKQTLSAAFINDFYNPKAEKRKDRNLIVRSLRVEGPLGIPDSVRESNSLLKVFPENGVSVSHAAQSNFREFLPRAFRRPVTEAEISQYVSFVEMASERGASFAESMRIGLQAILVSPHFLFRVEESRQQVGTMEQLDDFALATRMSYFIWSSLPDEELFQLAKENRLHEPQILKEQTERMLADPKSEALVKNFSGQWLGLRKLTTNEVSPDTALFPEFNEKLRLDMWKETELYFGSIVHENRSLYDLLDGRYSFLNERLAKLYGIENIKGENFRRVEFQDSQRLGVLTHASILTLTSYPDRTSPVKRGQWVLENFLNDAPPDPPPTVPGIEETQSANPNLSFREQLELHRKDPGCAACHVTMDEIGFGLENFDAIGRWRTQDGKFEVNASGTLPNGESFNGPEEMIAVLRGRKTEFGRCVAEKMLTYALGRGLEYYDRCAIDKIMTDLDSDDRFSVLITGIVQSAPFQLRRNNK</sequence>
<gene>
    <name evidence="10" type="ORF">Mal48_19450</name>
</gene>
<keyword evidence="2" id="KW-1133">Transmembrane helix</keyword>
<evidence type="ECO:0000256" key="1">
    <source>
        <dbReference type="SAM" id="MobiDB-lite"/>
    </source>
</evidence>
<evidence type="ECO:0000259" key="8">
    <source>
        <dbReference type="Pfam" id="PF07637"/>
    </source>
</evidence>
<accession>A0A517QM31</accession>
<reference evidence="10 11" key="1">
    <citation type="submission" date="2019-02" db="EMBL/GenBank/DDBJ databases">
        <title>Deep-cultivation of Planctomycetes and their phenomic and genomic characterization uncovers novel biology.</title>
        <authorList>
            <person name="Wiegand S."/>
            <person name="Jogler M."/>
            <person name="Boedeker C."/>
            <person name="Pinto D."/>
            <person name="Vollmers J."/>
            <person name="Rivas-Marin E."/>
            <person name="Kohn T."/>
            <person name="Peeters S.H."/>
            <person name="Heuer A."/>
            <person name="Rast P."/>
            <person name="Oberbeckmann S."/>
            <person name="Bunk B."/>
            <person name="Jeske O."/>
            <person name="Meyerdierks A."/>
            <person name="Storesund J.E."/>
            <person name="Kallscheuer N."/>
            <person name="Luecker S."/>
            <person name="Lage O.M."/>
            <person name="Pohl T."/>
            <person name="Merkel B.J."/>
            <person name="Hornburger P."/>
            <person name="Mueller R.-W."/>
            <person name="Bruemmer F."/>
            <person name="Labrenz M."/>
            <person name="Spormann A.M."/>
            <person name="Op den Camp H."/>
            <person name="Overmann J."/>
            <person name="Amann R."/>
            <person name="Jetten M.S.M."/>
            <person name="Mascher T."/>
            <person name="Medema M.H."/>
            <person name="Devos D.P."/>
            <person name="Kaster A.-K."/>
            <person name="Ovreas L."/>
            <person name="Rohde M."/>
            <person name="Galperin M.Y."/>
            <person name="Jogler C."/>
        </authorList>
    </citation>
    <scope>NUCLEOTIDE SEQUENCE [LARGE SCALE GENOMIC DNA]</scope>
    <source>
        <strain evidence="10 11">Mal48</strain>
    </source>
</reference>